<dbReference type="InterPro" id="IPR001466">
    <property type="entry name" value="Beta-lactam-related"/>
</dbReference>
<gene>
    <name evidence="3" type="ORF">DD559_07510</name>
</gene>
<dbReference type="GO" id="GO:0016787">
    <property type="term" value="F:hydrolase activity"/>
    <property type="evidence" value="ECO:0007669"/>
    <property type="project" value="UniProtKB-KW"/>
</dbReference>
<dbReference type="InterPro" id="IPR012338">
    <property type="entry name" value="Beta-lactam/transpept-like"/>
</dbReference>
<reference evidence="3 4" key="1">
    <citation type="submission" date="2018-05" db="EMBL/GenBank/DDBJ databases">
        <title>Description of Sphingomonas pokkalii sp nov, isolated from the rhizosphere of saline tolerant pokkali rice and its draft genome analysis.</title>
        <authorList>
            <person name="Menon R."/>
            <person name="Kumari S."/>
            <person name="Rameshkumar N."/>
        </authorList>
    </citation>
    <scope>NUCLEOTIDE SEQUENCE [LARGE SCALE GENOMIC DNA]</scope>
    <source>
        <strain evidence="3 4">L3B27</strain>
    </source>
</reference>
<keyword evidence="4" id="KW-1185">Reference proteome</keyword>
<dbReference type="SUPFAM" id="SSF56601">
    <property type="entry name" value="beta-lactamase/transpeptidase-like"/>
    <property type="match status" value="1"/>
</dbReference>
<evidence type="ECO:0000313" key="4">
    <source>
        <dbReference type="Proteomes" id="UP000245890"/>
    </source>
</evidence>
<evidence type="ECO:0000313" key="3">
    <source>
        <dbReference type="EMBL" id="PVX31395.1"/>
    </source>
</evidence>
<dbReference type="Pfam" id="PF00144">
    <property type="entry name" value="Beta-lactamase"/>
    <property type="match status" value="1"/>
</dbReference>
<evidence type="ECO:0000256" key="1">
    <source>
        <dbReference type="ARBA" id="ARBA00022801"/>
    </source>
</evidence>
<dbReference type="OrthoDB" id="9809635at2"/>
<dbReference type="PANTHER" id="PTHR43283">
    <property type="entry name" value="BETA-LACTAMASE-RELATED"/>
    <property type="match status" value="1"/>
</dbReference>
<dbReference type="AlphaFoldDB" id="A0A2U0SJ70"/>
<dbReference type="InterPro" id="IPR050789">
    <property type="entry name" value="Diverse_Enzym_Activities"/>
</dbReference>
<accession>A0A2U0SJ70</accession>
<dbReference type="Proteomes" id="UP000245890">
    <property type="component" value="Unassembled WGS sequence"/>
</dbReference>
<dbReference type="Gene3D" id="3.40.710.10">
    <property type="entry name" value="DD-peptidase/beta-lactamase superfamily"/>
    <property type="match status" value="1"/>
</dbReference>
<sequence length="374" mass="40673">MAVAPLFAGRAGRAAAATARDLRFAAAFDEIDSWVGKAFPGAVVAIGMHGRRVALRSFGKLSSAPDAPPMPRDAIFDLASLTKVVGTTTAAELLYNRGLLDLDRPVIAYLPAFAGTPGHARITVRHLLSHSSGLFTTDLLWQHSRNRQELLALIDHMPVAWKPGSRYQYRDENMILMGEIVERLSGQPLDRFLHDNAFAPLNMKDTGFNPPASQFARIPPTEQDDMFRHRLVRGVVHDENAYVLGGVAGHAGLFSTARDLAKLAELYLHHGRGLLKPASIAAFTTRQSEPPGTSRALGWDMTEASGSFAGPRASPDALIHTGFTGTSLYIDRRRHAFIVLLTNRVNPTRDNKRIAEARIGIHSAILSAIDTPVG</sequence>
<comment type="caution">
    <text evidence="3">The sequence shown here is derived from an EMBL/GenBank/DDBJ whole genome shotgun (WGS) entry which is preliminary data.</text>
</comment>
<name>A0A2U0SJ70_9SPHN</name>
<organism evidence="3 4">
    <name type="scientific">Sphingomonas pokkalii</name>
    <dbReference type="NCBI Taxonomy" id="2175090"/>
    <lineage>
        <taxon>Bacteria</taxon>
        <taxon>Pseudomonadati</taxon>
        <taxon>Pseudomonadota</taxon>
        <taxon>Alphaproteobacteria</taxon>
        <taxon>Sphingomonadales</taxon>
        <taxon>Sphingomonadaceae</taxon>
        <taxon>Sphingomonas</taxon>
    </lineage>
</organism>
<evidence type="ECO:0000259" key="2">
    <source>
        <dbReference type="Pfam" id="PF00144"/>
    </source>
</evidence>
<protein>
    <recommendedName>
        <fullName evidence="2">Beta-lactamase-related domain-containing protein</fullName>
    </recommendedName>
</protein>
<feature type="domain" description="Beta-lactamase-related" evidence="2">
    <location>
        <begin position="37"/>
        <end position="357"/>
    </location>
</feature>
<proteinExistence type="predicted"/>
<dbReference type="EMBL" id="QENQ01000001">
    <property type="protein sequence ID" value="PVX31395.1"/>
    <property type="molecule type" value="Genomic_DNA"/>
</dbReference>
<dbReference type="PANTHER" id="PTHR43283:SF11">
    <property type="entry name" value="BETA-LACTAMASE-RELATED DOMAIN-CONTAINING PROTEIN"/>
    <property type="match status" value="1"/>
</dbReference>
<keyword evidence="1" id="KW-0378">Hydrolase</keyword>